<name>A0ABY2DAB0_9GAMM</name>
<dbReference type="Pfam" id="PF00072">
    <property type="entry name" value="Response_reg"/>
    <property type="match status" value="1"/>
</dbReference>
<dbReference type="EMBL" id="SLTR01000002">
    <property type="protein sequence ID" value="TDB04978.1"/>
    <property type="molecule type" value="Genomic_DNA"/>
</dbReference>
<evidence type="ECO:0000313" key="8">
    <source>
        <dbReference type="Proteomes" id="UP000294823"/>
    </source>
</evidence>
<comment type="caution">
    <text evidence="7">The sequence shown here is derived from an EMBL/GenBank/DDBJ whole genome shotgun (WGS) entry which is preliminary data.</text>
</comment>
<dbReference type="Gene3D" id="3.40.50.2300">
    <property type="match status" value="1"/>
</dbReference>
<dbReference type="InterPro" id="IPR018060">
    <property type="entry name" value="HTH_AraC"/>
</dbReference>
<evidence type="ECO:0000256" key="2">
    <source>
        <dbReference type="ARBA" id="ARBA00023125"/>
    </source>
</evidence>
<keyword evidence="8" id="KW-1185">Reference proteome</keyword>
<dbReference type="PROSITE" id="PS00041">
    <property type="entry name" value="HTH_ARAC_FAMILY_1"/>
    <property type="match status" value="1"/>
</dbReference>
<feature type="domain" description="Response regulatory" evidence="6">
    <location>
        <begin position="8"/>
        <end position="124"/>
    </location>
</feature>
<protein>
    <submittedName>
        <fullName evidence="7">Response regulator transcription factor</fullName>
    </submittedName>
</protein>
<sequence length="259" mass="28913">MSDLRGKKILVVDDAEADRLLISTFLRQLGCRVFYANDGVDGVHKARLIRPDAVLMDLSMPNCNGYDACKLLAEDPRTKHTPVLFLSGYATPEDKVKGLMSGAVDYIAKPFHFDEVKLRLSVHLKSGGDNIGHTINDEDDCIVHARKESSLDEILFRSAQVYLLKDLNEDPGLHELAQQVGTNAKQLNHSFRACVGMTVYEYLREERMKEARKLLVSTAISVSEIAETVGFSSVGTFSTAFKERFGTSPTRFRKQERVG</sequence>
<feature type="domain" description="HTH araC/xylS-type" evidence="5">
    <location>
        <begin position="157"/>
        <end position="255"/>
    </location>
</feature>
<dbReference type="InterPro" id="IPR001789">
    <property type="entry name" value="Sig_transdc_resp-reg_receiver"/>
</dbReference>
<evidence type="ECO:0000256" key="4">
    <source>
        <dbReference type="PROSITE-ProRule" id="PRU00169"/>
    </source>
</evidence>
<organism evidence="7 8">
    <name type="scientific">Halomonas marinisediminis</name>
    <dbReference type="NCBI Taxonomy" id="2546095"/>
    <lineage>
        <taxon>Bacteria</taxon>
        <taxon>Pseudomonadati</taxon>
        <taxon>Pseudomonadota</taxon>
        <taxon>Gammaproteobacteria</taxon>
        <taxon>Oceanospirillales</taxon>
        <taxon>Halomonadaceae</taxon>
        <taxon>Halomonas</taxon>
    </lineage>
</organism>
<dbReference type="SMART" id="SM00448">
    <property type="entry name" value="REC"/>
    <property type="match status" value="1"/>
</dbReference>
<keyword evidence="1" id="KW-0805">Transcription regulation</keyword>
<dbReference type="PRINTS" id="PR00032">
    <property type="entry name" value="HTHARAC"/>
</dbReference>
<dbReference type="Proteomes" id="UP000294823">
    <property type="component" value="Unassembled WGS sequence"/>
</dbReference>
<dbReference type="Pfam" id="PF12833">
    <property type="entry name" value="HTH_18"/>
    <property type="match status" value="1"/>
</dbReference>
<dbReference type="PANTHER" id="PTHR47893:SF1">
    <property type="entry name" value="REGULATORY PROTEIN PCHR"/>
    <property type="match status" value="1"/>
</dbReference>
<accession>A0ABY2DAB0</accession>
<evidence type="ECO:0000259" key="5">
    <source>
        <dbReference type="PROSITE" id="PS01124"/>
    </source>
</evidence>
<dbReference type="InterPro" id="IPR018062">
    <property type="entry name" value="HTH_AraC-typ_CS"/>
</dbReference>
<dbReference type="RefSeq" id="WP_132041277.1">
    <property type="nucleotide sequence ID" value="NZ_SLTR01000002.1"/>
</dbReference>
<dbReference type="InterPro" id="IPR020449">
    <property type="entry name" value="Tscrpt_reg_AraC-type_HTH"/>
</dbReference>
<reference evidence="7 8" key="1">
    <citation type="submission" date="2019-03" db="EMBL/GenBank/DDBJ databases">
        <title>Halomonas marinisediminis sp. nov., a moderately halophilic bacterium isolated from the Bohai Gulf.</title>
        <authorList>
            <person name="Ji X."/>
        </authorList>
    </citation>
    <scope>NUCLEOTIDE SEQUENCE [LARGE SCALE GENOMIC DNA]</scope>
    <source>
        <strain evidence="7 8">204</strain>
    </source>
</reference>
<evidence type="ECO:0000256" key="1">
    <source>
        <dbReference type="ARBA" id="ARBA00023015"/>
    </source>
</evidence>
<dbReference type="SMART" id="SM00342">
    <property type="entry name" value="HTH_ARAC"/>
    <property type="match status" value="1"/>
</dbReference>
<keyword evidence="2" id="KW-0238">DNA-binding</keyword>
<dbReference type="SUPFAM" id="SSF52172">
    <property type="entry name" value="CheY-like"/>
    <property type="match status" value="1"/>
</dbReference>
<proteinExistence type="predicted"/>
<dbReference type="Gene3D" id="1.10.10.60">
    <property type="entry name" value="Homeodomain-like"/>
    <property type="match status" value="2"/>
</dbReference>
<gene>
    <name evidence="7" type="ORF">E0702_01850</name>
</gene>
<dbReference type="InterPro" id="IPR053142">
    <property type="entry name" value="PchR_regulatory_protein"/>
</dbReference>
<dbReference type="PANTHER" id="PTHR47893">
    <property type="entry name" value="REGULATORY PROTEIN PCHR"/>
    <property type="match status" value="1"/>
</dbReference>
<dbReference type="PROSITE" id="PS50110">
    <property type="entry name" value="RESPONSE_REGULATORY"/>
    <property type="match status" value="1"/>
</dbReference>
<dbReference type="InterPro" id="IPR009057">
    <property type="entry name" value="Homeodomain-like_sf"/>
</dbReference>
<feature type="modified residue" description="4-aspartylphosphate" evidence="4">
    <location>
        <position position="57"/>
    </location>
</feature>
<dbReference type="InterPro" id="IPR011006">
    <property type="entry name" value="CheY-like_superfamily"/>
</dbReference>
<keyword evidence="4" id="KW-0597">Phosphoprotein</keyword>
<evidence type="ECO:0000313" key="7">
    <source>
        <dbReference type="EMBL" id="TDB04978.1"/>
    </source>
</evidence>
<evidence type="ECO:0000256" key="3">
    <source>
        <dbReference type="ARBA" id="ARBA00023163"/>
    </source>
</evidence>
<evidence type="ECO:0000259" key="6">
    <source>
        <dbReference type="PROSITE" id="PS50110"/>
    </source>
</evidence>
<dbReference type="PROSITE" id="PS01124">
    <property type="entry name" value="HTH_ARAC_FAMILY_2"/>
    <property type="match status" value="1"/>
</dbReference>
<dbReference type="SUPFAM" id="SSF46689">
    <property type="entry name" value="Homeodomain-like"/>
    <property type="match status" value="2"/>
</dbReference>
<keyword evidence="3" id="KW-0804">Transcription</keyword>